<keyword evidence="3" id="KW-0540">Nuclease</keyword>
<evidence type="ECO:0000313" key="8">
    <source>
        <dbReference type="EMBL" id="NXA79660.1"/>
    </source>
</evidence>
<dbReference type="GO" id="GO:0035613">
    <property type="term" value="F:RNA stem-loop binding"/>
    <property type="evidence" value="ECO:0007669"/>
    <property type="project" value="TreeGrafter"/>
</dbReference>
<dbReference type="InterPro" id="IPR001584">
    <property type="entry name" value="Integrase_cat-core"/>
</dbReference>
<protein>
    <submittedName>
        <fullName evidence="8">POK19 protein</fullName>
    </submittedName>
</protein>
<keyword evidence="4" id="KW-0255">Endonuclease</keyword>
<dbReference type="InterPro" id="IPR036397">
    <property type="entry name" value="RNaseH_sf"/>
</dbReference>
<gene>
    <name evidence="8" type="primary">Ervk19_1</name>
    <name evidence="8" type="ORF">THRLUD_R14873</name>
</gene>
<name>A0A7K7YNW0_THRLU</name>
<feature type="domain" description="Integrase catalytic" evidence="7">
    <location>
        <begin position="1"/>
        <end position="57"/>
    </location>
</feature>
<evidence type="ECO:0000256" key="3">
    <source>
        <dbReference type="ARBA" id="ARBA00022722"/>
    </source>
</evidence>
<dbReference type="GO" id="GO:0016787">
    <property type="term" value="F:hydrolase activity"/>
    <property type="evidence" value="ECO:0007669"/>
    <property type="project" value="UniProtKB-KW"/>
</dbReference>
<dbReference type="SUPFAM" id="SSF53098">
    <property type="entry name" value="Ribonuclease H-like"/>
    <property type="match status" value="1"/>
</dbReference>
<comment type="caution">
    <text evidence="8">The sequence shown here is derived from an EMBL/GenBank/DDBJ whole genome shotgun (WGS) entry which is preliminary data.</text>
</comment>
<dbReference type="GO" id="GO:0004519">
    <property type="term" value="F:endonuclease activity"/>
    <property type="evidence" value="ECO:0007669"/>
    <property type="project" value="UniProtKB-KW"/>
</dbReference>
<feature type="non-terminal residue" evidence="8">
    <location>
        <position position="1"/>
    </location>
</feature>
<evidence type="ECO:0000256" key="5">
    <source>
        <dbReference type="ARBA" id="ARBA00022801"/>
    </source>
</evidence>
<dbReference type="GO" id="GO:0003964">
    <property type="term" value="F:RNA-directed DNA polymerase activity"/>
    <property type="evidence" value="ECO:0007669"/>
    <property type="project" value="UniProtKB-KW"/>
</dbReference>
<dbReference type="PANTHER" id="PTHR41694">
    <property type="entry name" value="ENDOGENOUS RETROVIRUS GROUP K MEMBER POL PROTEIN"/>
    <property type="match status" value="1"/>
</dbReference>
<evidence type="ECO:0000256" key="1">
    <source>
        <dbReference type="ARBA" id="ARBA00022679"/>
    </source>
</evidence>
<evidence type="ECO:0000256" key="2">
    <source>
        <dbReference type="ARBA" id="ARBA00022695"/>
    </source>
</evidence>
<evidence type="ECO:0000313" key="9">
    <source>
        <dbReference type="Proteomes" id="UP000558509"/>
    </source>
</evidence>
<keyword evidence="6" id="KW-0695">RNA-directed DNA polymerase</keyword>
<dbReference type="Pfam" id="PF00665">
    <property type="entry name" value="rve"/>
    <property type="match status" value="1"/>
</dbReference>
<evidence type="ECO:0000259" key="7">
    <source>
        <dbReference type="PROSITE" id="PS50994"/>
    </source>
</evidence>
<proteinExistence type="predicted"/>
<evidence type="ECO:0000256" key="4">
    <source>
        <dbReference type="ARBA" id="ARBA00022759"/>
    </source>
</evidence>
<keyword evidence="9" id="KW-1185">Reference proteome</keyword>
<dbReference type="Gene3D" id="3.30.420.10">
    <property type="entry name" value="Ribonuclease H-like superfamily/Ribonuclease H"/>
    <property type="match status" value="1"/>
</dbReference>
<evidence type="ECO:0000256" key="6">
    <source>
        <dbReference type="ARBA" id="ARBA00022918"/>
    </source>
</evidence>
<accession>A0A7K7YNW0</accession>
<organism evidence="8 9">
    <name type="scientific">Thryothorus ludovicianus</name>
    <name type="common">Carolina wren</name>
    <name type="synonym">Sylvia ludoviciana</name>
    <dbReference type="NCBI Taxonomy" id="74200"/>
    <lineage>
        <taxon>Eukaryota</taxon>
        <taxon>Metazoa</taxon>
        <taxon>Chordata</taxon>
        <taxon>Craniata</taxon>
        <taxon>Vertebrata</taxon>
        <taxon>Euteleostomi</taxon>
        <taxon>Archelosauria</taxon>
        <taxon>Archosauria</taxon>
        <taxon>Dinosauria</taxon>
        <taxon>Saurischia</taxon>
        <taxon>Theropoda</taxon>
        <taxon>Coelurosauria</taxon>
        <taxon>Aves</taxon>
        <taxon>Neognathae</taxon>
        <taxon>Neoaves</taxon>
        <taxon>Telluraves</taxon>
        <taxon>Australaves</taxon>
        <taxon>Passeriformes</taxon>
        <taxon>Certhiidae</taxon>
        <taxon>Troglodytinae</taxon>
        <taxon>Thryothorus</taxon>
    </lineage>
</organism>
<dbReference type="PANTHER" id="PTHR41694:SF3">
    <property type="entry name" value="RNA-DIRECTED DNA POLYMERASE-RELATED"/>
    <property type="match status" value="1"/>
</dbReference>
<feature type="non-terminal residue" evidence="8">
    <location>
        <position position="57"/>
    </location>
</feature>
<keyword evidence="1" id="KW-0808">Transferase</keyword>
<dbReference type="InterPro" id="IPR012337">
    <property type="entry name" value="RNaseH-like_sf"/>
</dbReference>
<dbReference type="PROSITE" id="PS50994">
    <property type="entry name" value="INTEGRASE"/>
    <property type="match status" value="1"/>
</dbReference>
<dbReference type="GO" id="GO:0015074">
    <property type="term" value="P:DNA integration"/>
    <property type="evidence" value="ECO:0007669"/>
    <property type="project" value="InterPro"/>
</dbReference>
<dbReference type="Proteomes" id="UP000558509">
    <property type="component" value="Unassembled WGS sequence"/>
</dbReference>
<keyword evidence="2" id="KW-0548">Nucleotidyltransferase</keyword>
<dbReference type="AlphaFoldDB" id="A0A7K7YNW0"/>
<dbReference type="EMBL" id="VZTB01011476">
    <property type="protein sequence ID" value="NXA79660.1"/>
    <property type="molecule type" value="Genomic_DNA"/>
</dbReference>
<reference evidence="8 9" key="1">
    <citation type="submission" date="2019-09" db="EMBL/GenBank/DDBJ databases">
        <title>Bird 10,000 Genomes (B10K) Project - Family phase.</title>
        <authorList>
            <person name="Zhang G."/>
        </authorList>
    </citation>
    <scope>NUCLEOTIDE SEQUENCE [LARGE SCALE GENOMIC DNA]</scope>
    <source>
        <strain evidence="8">B10K-DU-001-68</strain>
        <tissue evidence="8">Muscle</tissue>
    </source>
</reference>
<sequence length="57" mass="6272">MHAIAALGKPDVIKTDNAPAYMSTTIAKFCEKWNIKHVTGIPHNSTGQAIIERTHQD</sequence>
<keyword evidence="5" id="KW-0378">Hydrolase</keyword>